<sequence length="269" mass="29644">MATMDSLADGVQYVRSRGFEVTRSTERGEPDAVATPLDGARLSDSLPPDDRPLAIERLDAAEWAAVGGRYARGSDLPVDPTTVLERVAGAARQDRRCLFVATPTVAEAAHEVLTDPPFVRRATDGHREFYRSHDRVHLDTGALAAWRAYRPDYRWEEVPVGRGNVRLVCYDGEDVVARLDSVETLRAPPADAFPFAYRRAADKRLHVSAVNGQLLGVYSSYRAMRRAGFDPVPAPLVPEHVVGDVDVRDAWAIAVDDGERITRVLTPDT</sequence>
<name>A0ABD5RMJ9_9EURY</name>
<dbReference type="Proteomes" id="UP001596099">
    <property type="component" value="Unassembled WGS sequence"/>
</dbReference>
<accession>A0ABD5RMJ9</accession>
<organism evidence="2 3">
    <name type="scientific">Halomarina salina</name>
    <dbReference type="NCBI Taxonomy" id="1872699"/>
    <lineage>
        <taxon>Archaea</taxon>
        <taxon>Methanobacteriati</taxon>
        <taxon>Methanobacteriota</taxon>
        <taxon>Stenosarchaea group</taxon>
        <taxon>Halobacteria</taxon>
        <taxon>Halobacteriales</taxon>
        <taxon>Natronomonadaceae</taxon>
        <taxon>Halomarina</taxon>
    </lineage>
</organism>
<feature type="compositionally biased region" description="Basic and acidic residues" evidence="1">
    <location>
        <begin position="21"/>
        <end position="30"/>
    </location>
</feature>
<evidence type="ECO:0000313" key="2">
    <source>
        <dbReference type="EMBL" id="MFC5971563.1"/>
    </source>
</evidence>
<gene>
    <name evidence="2" type="ORF">ACFPYI_09490</name>
</gene>
<dbReference type="EMBL" id="JBHSQH010000001">
    <property type="protein sequence ID" value="MFC5971563.1"/>
    <property type="molecule type" value="Genomic_DNA"/>
</dbReference>
<reference evidence="2 3" key="1">
    <citation type="journal article" date="2019" name="Int. J. Syst. Evol. Microbiol.">
        <title>The Global Catalogue of Microorganisms (GCM) 10K type strain sequencing project: providing services to taxonomists for standard genome sequencing and annotation.</title>
        <authorList>
            <consortium name="The Broad Institute Genomics Platform"/>
            <consortium name="The Broad Institute Genome Sequencing Center for Infectious Disease"/>
            <person name="Wu L."/>
            <person name="Ma J."/>
        </authorList>
    </citation>
    <scope>NUCLEOTIDE SEQUENCE [LARGE SCALE GENOMIC DNA]</scope>
    <source>
        <strain evidence="2 3">CGMCC 1.12543</strain>
    </source>
</reference>
<feature type="region of interest" description="Disordered" evidence="1">
    <location>
        <begin position="21"/>
        <end position="48"/>
    </location>
</feature>
<dbReference type="RefSeq" id="WP_247414456.1">
    <property type="nucleotide sequence ID" value="NZ_JALLGW010000001.1"/>
</dbReference>
<comment type="caution">
    <text evidence="2">The sequence shown here is derived from an EMBL/GenBank/DDBJ whole genome shotgun (WGS) entry which is preliminary data.</text>
</comment>
<dbReference type="AlphaFoldDB" id="A0ABD5RMJ9"/>
<keyword evidence="3" id="KW-1185">Reference proteome</keyword>
<evidence type="ECO:0000313" key="3">
    <source>
        <dbReference type="Proteomes" id="UP001596099"/>
    </source>
</evidence>
<protein>
    <submittedName>
        <fullName evidence="2">Uncharacterized protein</fullName>
    </submittedName>
</protein>
<proteinExistence type="predicted"/>
<evidence type="ECO:0000256" key="1">
    <source>
        <dbReference type="SAM" id="MobiDB-lite"/>
    </source>
</evidence>